<dbReference type="InterPro" id="IPR006311">
    <property type="entry name" value="TAT_signal"/>
</dbReference>
<dbReference type="OrthoDB" id="9788246at2"/>
<dbReference type="KEGG" id="tpol:Mal48_06890"/>
<dbReference type="Pfam" id="PF01408">
    <property type="entry name" value="GFO_IDH_MocA"/>
    <property type="match status" value="1"/>
</dbReference>
<dbReference type="Pfam" id="PF19051">
    <property type="entry name" value="GFO_IDH_MocA_C2"/>
    <property type="match status" value="1"/>
</dbReference>
<dbReference type="PANTHER" id="PTHR43818:SF5">
    <property type="entry name" value="OXIDOREDUCTASE FAMILY PROTEIN"/>
    <property type="match status" value="1"/>
</dbReference>
<name>A0A517QIM7_9PLAN</name>
<dbReference type="PROSITE" id="PS51318">
    <property type="entry name" value="TAT"/>
    <property type="match status" value="1"/>
</dbReference>
<dbReference type="PANTHER" id="PTHR43818">
    <property type="entry name" value="BCDNA.GH03377"/>
    <property type="match status" value="1"/>
</dbReference>
<feature type="domain" description="Gfo/Idh/MocA-like oxidoreductase N-terminal" evidence="2">
    <location>
        <begin position="42"/>
        <end position="158"/>
    </location>
</feature>
<keyword evidence="4" id="KW-0560">Oxidoreductase</keyword>
<dbReference type="InterPro" id="IPR036291">
    <property type="entry name" value="NAD(P)-bd_dom_sf"/>
</dbReference>
<keyword evidence="1" id="KW-0732">Signal</keyword>
<evidence type="ECO:0000259" key="3">
    <source>
        <dbReference type="Pfam" id="PF19051"/>
    </source>
</evidence>
<reference evidence="4 5" key="1">
    <citation type="submission" date="2019-02" db="EMBL/GenBank/DDBJ databases">
        <title>Deep-cultivation of Planctomycetes and their phenomic and genomic characterization uncovers novel biology.</title>
        <authorList>
            <person name="Wiegand S."/>
            <person name="Jogler M."/>
            <person name="Boedeker C."/>
            <person name="Pinto D."/>
            <person name="Vollmers J."/>
            <person name="Rivas-Marin E."/>
            <person name="Kohn T."/>
            <person name="Peeters S.H."/>
            <person name="Heuer A."/>
            <person name="Rast P."/>
            <person name="Oberbeckmann S."/>
            <person name="Bunk B."/>
            <person name="Jeske O."/>
            <person name="Meyerdierks A."/>
            <person name="Storesund J.E."/>
            <person name="Kallscheuer N."/>
            <person name="Luecker S."/>
            <person name="Lage O.M."/>
            <person name="Pohl T."/>
            <person name="Merkel B.J."/>
            <person name="Hornburger P."/>
            <person name="Mueller R.-W."/>
            <person name="Bruemmer F."/>
            <person name="Labrenz M."/>
            <person name="Spormann A.M."/>
            <person name="Op den Camp H."/>
            <person name="Overmann J."/>
            <person name="Amann R."/>
            <person name="Jetten M.S.M."/>
            <person name="Mascher T."/>
            <person name="Medema M.H."/>
            <person name="Devos D.P."/>
            <person name="Kaster A.-K."/>
            <person name="Ovreas L."/>
            <person name="Rohde M."/>
            <person name="Galperin M.Y."/>
            <person name="Jogler C."/>
        </authorList>
    </citation>
    <scope>NUCLEOTIDE SEQUENCE [LARGE SCALE GENOMIC DNA]</scope>
    <source>
        <strain evidence="4 5">Mal48</strain>
    </source>
</reference>
<organism evidence="4 5">
    <name type="scientific">Thalassoglobus polymorphus</name>
    <dbReference type="NCBI Taxonomy" id="2527994"/>
    <lineage>
        <taxon>Bacteria</taxon>
        <taxon>Pseudomonadati</taxon>
        <taxon>Planctomycetota</taxon>
        <taxon>Planctomycetia</taxon>
        <taxon>Planctomycetales</taxon>
        <taxon>Planctomycetaceae</taxon>
        <taxon>Thalassoglobus</taxon>
    </lineage>
</organism>
<keyword evidence="5" id="KW-1185">Reference proteome</keyword>
<dbReference type="Gene3D" id="3.30.360.10">
    <property type="entry name" value="Dihydrodipicolinate Reductase, domain 2"/>
    <property type="match status" value="1"/>
</dbReference>
<dbReference type="Proteomes" id="UP000315724">
    <property type="component" value="Chromosome"/>
</dbReference>
<dbReference type="InterPro" id="IPR000683">
    <property type="entry name" value="Gfo/Idh/MocA-like_OxRdtase_N"/>
</dbReference>
<dbReference type="GO" id="GO:0047061">
    <property type="term" value="F:glucose-fructose oxidoreductase activity"/>
    <property type="evidence" value="ECO:0007669"/>
    <property type="project" value="UniProtKB-EC"/>
</dbReference>
<dbReference type="EMBL" id="CP036267">
    <property type="protein sequence ID" value="QDT31456.1"/>
    <property type="molecule type" value="Genomic_DNA"/>
</dbReference>
<dbReference type="InterPro" id="IPR043906">
    <property type="entry name" value="Gfo/Idh/MocA_OxRdtase_bact_C"/>
</dbReference>
<dbReference type="AlphaFoldDB" id="A0A517QIM7"/>
<dbReference type="SUPFAM" id="SSF51735">
    <property type="entry name" value="NAD(P)-binding Rossmann-fold domains"/>
    <property type="match status" value="1"/>
</dbReference>
<dbReference type="RefSeq" id="WP_145196026.1">
    <property type="nucleotide sequence ID" value="NZ_CP036267.1"/>
</dbReference>
<gene>
    <name evidence="4" type="primary">gfo_2</name>
    <name evidence="4" type="ORF">Mal48_06890</name>
</gene>
<evidence type="ECO:0000313" key="5">
    <source>
        <dbReference type="Proteomes" id="UP000315724"/>
    </source>
</evidence>
<dbReference type="GO" id="GO:0000166">
    <property type="term" value="F:nucleotide binding"/>
    <property type="evidence" value="ECO:0007669"/>
    <property type="project" value="InterPro"/>
</dbReference>
<dbReference type="Gene3D" id="3.40.50.720">
    <property type="entry name" value="NAD(P)-binding Rossmann-like Domain"/>
    <property type="match status" value="1"/>
</dbReference>
<feature type="chain" id="PRO_5021999699" evidence="1">
    <location>
        <begin position="33"/>
        <end position="492"/>
    </location>
</feature>
<feature type="domain" description="Gfo/Idh/MocA-like oxidoreductase bacterial type C-terminal" evidence="3">
    <location>
        <begin position="202"/>
        <end position="269"/>
    </location>
</feature>
<accession>A0A517QIM7</accession>
<dbReference type="SUPFAM" id="SSF55347">
    <property type="entry name" value="Glyceraldehyde-3-phosphate dehydrogenase-like, C-terminal domain"/>
    <property type="match status" value="1"/>
</dbReference>
<proteinExistence type="predicted"/>
<dbReference type="EC" id="1.1.99.28" evidence="4"/>
<evidence type="ECO:0000313" key="4">
    <source>
        <dbReference type="EMBL" id="QDT31456.1"/>
    </source>
</evidence>
<evidence type="ECO:0000259" key="2">
    <source>
        <dbReference type="Pfam" id="PF01408"/>
    </source>
</evidence>
<dbReference type="InterPro" id="IPR050463">
    <property type="entry name" value="Gfo/Idh/MocA_oxidrdct_glycsds"/>
</dbReference>
<protein>
    <submittedName>
        <fullName evidence="4">Glucose--fructose oxidoreductase</fullName>
        <ecNumber evidence="4">1.1.99.28</ecNumber>
    </submittedName>
</protein>
<evidence type="ECO:0000256" key="1">
    <source>
        <dbReference type="SAM" id="SignalP"/>
    </source>
</evidence>
<sequence length="492" mass="54014" precursor="true">MSNSTRRSFLKTTATAALATSSLPTLSKIASAQAVNKNSEIGIGVIGLGGRGNALAQGFQSAVGANVVAVADPDEKHASDAAKRYEAASYKDLRKLLDDPNVDAVAIATCNHWHCLAAIWAMEAGKDVYVEKPLSHSQWEGRQVVNAARKYNKIVQLGTQQRSDPMQAEAKKFLHEEKALGNIIYAQANRLGPRASIGKRDTPLPIPKEVDYDLWLGPAQDEPLYRNKFHYDWHWDWNTGSGEMGNWGVHVLDDVRNVAYQDSVTTPKRILSCGGRVVWNDAGDSPNVHYVYFDTGSFPTIIALSNLNKAPGKRGGWSSKADRPMNGPGSGYVVACEGGYYLGQRGRGVAVDKDGKEIKVFKGGDINSLHKKNFLDAIKSRDRDSLNAEVETGHISTGWCNLANVASRVAGAYDAETVRSIAPDFKPWHMLQENMRENLKPFGITVNSGEIKMSPILTHNPETEQFEGDHAYGANELLKRQYREGYEVKEIG</sequence>
<feature type="signal peptide" evidence="1">
    <location>
        <begin position="1"/>
        <end position="32"/>
    </location>
</feature>